<sequence length="101" mass="10843">MGRQAQAQARWSRSTARTSVVAHALYGKNNSFEKKTLGLSGAQASSLDRGVAVFCGWNVEVQAWAAKGAMQCGLLAHGVNIQASHDIMLLWSRRAACQLAN</sequence>
<dbReference type="GeneID" id="92044405"/>
<name>A0ABR1WS99_9PEZI</name>
<evidence type="ECO:0000313" key="2">
    <source>
        <dbReference type="Proteomes" id="UP001433268"/>
    </source>
</evidence>
<proteinExistence type="predicted"/>
<dbReference type="Proteomes" id="UP001433268">
    <property type="component" value="Unassembled WGS sequence"/>
</dbReference>
<reference evidence="1 2" key="1">
    <citation type="submission" date="2023-01" db="EMBL/GenBank/DDBJ databases">
        <title>Analysis of 21 Apiospora genomes using comparative genomics revels a genus with tremendous synthesis potential of carbohydrate active enzymes and secondary metabolites.</title>
        <authorList>
            <person name="Sorensen T."/>
        </authorList>
    </citation>
    <scope>NUCLEOTIDE SEQUENCE [LARGE SCALE GENOMIC DNA]</scope>
    <source>
        <strain evidence="1 2">CBS 114990</strain>
    </source>
</reference>
<organism evidence="1 2">
    <name type="scientific">Apiospora hydei</name>
    <dbReference type="NCBI Taxonomy" id="1337664"/>
    <lineage>
        <taxon>Eukaryota</taxon>
        <taxon>Fungi</taxon>
        <taxon>Dikarya</taxon>
        <taxon>Ascomycota</taxon>
        <taxon>Pezizomycotina</taxon>
        <taxon>Sordariomycetes</taxon>
        <taxon>Xylariomycetidae</taxon>
        <taxon>Amphisphaeriales</taxon>
        <taxon>Apiosporaceae</taxon>
        <taxon>Apiospora</taxon>
    </lineage>
</organism>
<evidence type="ECO:0000313" key="1">
    <source>
        <dbReference type="EMBL" id="KAK8085759.1"/>
    </source>
</evidence>
<accession>A0ABR1WS99</accession>
<dbReference type="RefSeq" id="XP_066670268.1">
    <property type="nucleotide sequence ID" value="XM_066811345.1"/>
</dbReference>
<gene>
    <name evidence="1" type="ORF">PG997_007030</name>
</gene>
<protein>
    <submittedName>
        <fullName evidence="1">Uncharacterized protein</fullName>
    </submittedName>
</protein>
<keyword evidence="2" id="KW-1185">Reference proteome</keyword>
<dbReference type="EMBL" id="JAQQWN010000005">
    <property type="protein sequence ID" value="KAK8085759.1"/>
    <property type="molecule type" value="Genomic_DNA"/>
</dbReference>
<comment type="caution">
    <text evidence="1">The sequence shown here is derived from an EMBL/GenBank/DDBJ whole genome shotgun (WGS) entry which is preliminary data.</text>
</comment>